<evidence type="ECO:0000313" key="2">
    <source>
        <dbReference type="EMBL" id="GHF28295.1"/>
    </source>
</evidence>
<feature type="compositionally biased region" description="Basic and acidic residues" evidence="1">
    <location>
        <begin position="513"/>
        <end position="531"/>
    </location>
</feature>
<dbReference type="Proteomes" id="UP000630718">
    <property type="component" value="Unassembled WGS sequence"/>
</dbReference>
<feature type="region of interest" description="Disordered" evidence="1">
    <location>
        <begin position="1402"/>
        <end position="1464"/>
    </location>
</feature>
<feature type="compositionally biased region" description="Basic residues" evidence="1">
    <location>
        <begin position="1287"/>
        <end position="1320"/>
    </location>
</feature>
<feature type="region of interest" description="Disordered" evidence="1">
    <location>
        <begin position="994"/>
        <end position="1071"/>
    </location>
</feature>
<feature type="compositionally biased region" description="Gly residues" evidence="1">
    <location>
        <begin position="678"/>
        <end position="695"/>
    </location>
</feature>
<comment type="caution">
    <text evidence="2">The sequence shown here is derived from an EMBL/GenBank/DDBJ whole genome shotgun (WGS) entry which is preliminary data.</text>
</comment>
<dbReference type="AntiFam" id="ANF00171">
    <property type="entry name" value="Shadow ORF (opposite pikAII)"/>
</dbReference>
<feature type="region of interest" description="Disordered" evidence="1">
    <location>
        <begin position="329"/>
        <end position="353"/>
    </location>
</feature>
<reference evidence="2" key="2">
    <citation type="submission" date="2020-09" db="EMBL/GenBank/DDBJ databases">
        <authorList>
            <person name="Sun Q."/>
            <person name="Ohkuma M."/>
        </authorList>
    </citation>
    <scope>NUCLEOTIDE SEQUENCE</scope>
    <source>
        <strain evidence="2">JCM 4477</strain>
    </source>
</reference>
<dbReference type="EMBL" id="BNBI01000017">
    <property type="protein sequence ID" value="GHF28295.1"/>
    <property type="molecule type" value="Genomic_DNA"/>
</dbReference>
<feature type="compositionally biased region" description="Gly residues" evidence="1">
    <location>
        <begin position="39"/>
        <end position="48"/>
    </location>
</feature>
<accession>A0A919AXK7</accession>
<feature type="compositionally biased region" description="Basic and acidic residues" evidence="1">
    <location>
        <begin position="1337"/>
        <end position="1348"/>
    </location>
</feature>
<feature type="compositionally biased region" description="Gly residues" evidence="1">
    <location>
        <begin position="131"/>
        <end position="146"/>
    </location>
</feature>
<feature type="region of interest" description="Disordered" evidence="1">
    <location>
        <begin position="600"/>
        <end position="624"/>
    </location>
</feature>
<feature type="compositionally biased region" description="Basic residues" evidence="1">
    <location>
        <begin position="500"/>
        <end position="512"/>
    </location>
</feature>
<reference evidence="2" key="1">
    <citation type="journal article" date="2014" name="Int. J. Syst. Evol. Microbiol.">
        <title>Complete genome sequence of Corynebacterium casei LMG S-19264T (=DSM 44701T), isolated from a smear-ripened cheese.</title>
        <authorList>
            <consortium name="US DOE Joint Genome Institute (JGI-PGF)"/>
            <person name="Walter F."/>
            <person name="Albersmeier A."/>
            <person name="Kalinowski J."/>
            <person name="Ruckert C."/>
        </authorList>
    </citation>
    <scope>NUCLEOTIDE SEQUENCE</scope>
    <source>
        <strain evidence="2">JCM 4477</strain>
    </source>
</reference>
<name>A0A919AXK7_9ACTN</name>
<feature type="region of interest" description="Disordered" evidence="1">
    <location>
        <begin position="816"/>
        <end position="837"/>
    </location>
</feature>
<feature type="region of interest" description="Disordered" evidence="1">
    <location>
        <begin position="477"/>
        <end position="531"/>
    </location>
</feature>
<protein>
    <submittedName>
        <fullName evidence="2">Uncharacterized protein</fullName>
    </submittedName>
</protein>
<feature type="region of interest" description="Disordered" evidence="1">
    <location>
        <begin position="94"/>
        <end position="146"/>
    </location>
</feature>
<feature type="region of interest" description="Disordered" evidence="1">
    <location>
        <begin position="673"/>
        <end position="709"/>
    </location>
</feature>
<feature type="region of interest" description="Disordered" evidence="1">
    <location>
        <begin position="283"/>
        <end position="302"/>
    </location>
</feature>
<gene>
    <name evidence="2" type="ORF">GCM10018772_62450</name>
</gene>
<feature type="region of interest" description="Disordered" evidence="1">
    <location>
        <begin position="1091"/>
        <end position="1140"/>
    </location>
</feature>
<evidence type="ECO:0000256" key="1">
    <source>
        <dbReference type="SAM" id="MobiDB-lite"/>
    </source>
</evidence>
<evidence type="ECO:0000313" key="3">
    <source>
        <dbReference type="Proteomes" id="UP000630718"/>
    </source>
</evidence>
<feature type="region of interest" description="Disordered" evidence="1">
    <location>
        <begin position="37"/>
        <end position="67"/>
    </location>
</feature>
<proteinExistence type="predicted"/>
<organism evidence="2 3">
    <name type="scientific">Streptomyces fumanus</name>
    <dbReference type="NCBI Taxonomy" id="67302"/>
    <lineage>
        <taxon>Bacteria</taxon>
        <taxon>Bacillati</taxon>
        <taxon>Actinomycetota</taxon>
        <taxon>Actinomycetes</taxon>
        <taxon>Kitasatosporales</taxon>
        <taxon>Streptomycetaceae</taxon>
        <taxon>Streptomyces</taxon>
    </lineage>
</organism>
<keyword evidence="3" id="KW-1185">Reference proteome</keyword>
<feature type="compositionally biased region" description="Basic and acidic residues" evidence="1">
    <location>
        <begin position="484"/>
        <end position="499"/>
    </location>
</feature>
<sequence>MAQHQGGLGADHVDESLVLFRRGQSCQPFHQRVLPTARRGGGLRGTPYGGADQAAQHPGHRALSTLGPGPQLSVVEADGGEVRVAGVQGGVEEGEPFLGRHGDDAGTPHPRQVLPAQPAGHAAGRLPQSPGDGGPGQPGLLPLGGEGVQERVRGGVVGLPRVPEQPRDGGEGDERGEVVVRGEFVQVDRAVDLDPQDVLQSLGGERLDQTVVQYTRRVDDAGQRGRYPLQEGGERLPVGHVAGFDYDPGIQPLGDLTAATADQHQVPYSVLGDQVPRHQRAQRAGAARDQDRAVRVKAPGHAQHQLARVLGLRHEPERLRRPPHIERPHRQRLQHTGSEERHHFAQQRPDPIRPRGQQVVRLIGNLFDPVPDIGLAHLQEPAAVAQQPQRGVDELTREGVQHHVDATGELPLEVERAGAGDVRVVQPHRAQHLPLALARRREDLGAQVTGDLDRRHTDPARTGVHQHPLTGLKCTQLHEPVPSRQEHDRHRRALLERPPLRQRSHRPHIGHGHRAEGRQHAEHPVPDREPGDIGPHLGHDPGALAAHRRGARVHAQRDQYVPEVEAGRPYVDPHLTRAQRLRRRLGQRQPFDGALALVRHSQPPGVGGRRCQRSVPSRPGEPRCEDRARAYRDLGLAGGQSGAGHLGQVRRGGFGVDVDQQEPARMLALSCSHQPPDGGLGEPGERVAGGRGDGATGDDHEARGGRGRIGQPCLQRRQCLEGRGLGGLGEIGVGSPGRHAVVEGEFRVVVGPLGRCGADRGPDHRVQGVRGGGDAGQPCRVGRAHVEGRGGEDGLSGAVGDLDQDRVGVPVDRGQAHAQGVGAGGVQGQTVPGEGQAHPVVVRGDRDEGVEGGVEQGRVDPEQVGTGCRLGGLGDLGEQFSVLALVQGAQPLEGGSVAVSRGGGAGVEVVGVDGVRTGRGPGGQVEPGVRAVPGRLPEEAHGVADPLAVFARRLAAGVHPDGPAPVGGPRIDVHLEGEGALRGDHQRCFQGQLGHVRQSDPVTGLEGQFHEGRRRQQHHARDRVVTQPRLGLQRDTSGQHHGPGPGDAYGRTDQGMPGRDQTEPGRVGGRAEGAVEPVPAALEGVGGQIEIRAGGGKRGPGPVDGAAPDMGEGEGRQQDLPLGTARAQHGGTGDRRRVLPHHGGEYAVGAQFQERPDPGRTQLRHTVTETDGFTDLTHPVPRVRQLPRRRHPTGQVRHDRQVRLRVRHTLQHRTELRQHRLHPRRMERMADYQPLRLAPQLLQRTRSRQNSRLVPGDHHRRRTVDGRNLRTIPQHFRDFGLRRLHRHHHPASRQRLHQPPPRGHHSSRIGKRPHTRHMSRRQLPDRMTQQEVGTHPEGLHQPEQRHLDREQPGLREHRLPQQLPLPPHHITHPMPHMTGQLPVQLRDHRVERLREHRERGIQLTPHPHPLTPLPTEQQGEVSGPEGRPSYDARAGFARGECVEPRQQGFARGTHHDGTLVESGA</sequence>
<feature type="compositionally biased region" description="Basic residues" evidence="1">
    <location>
        <begin position="1012"/>
        <end position="1021"/>
    </location>
</feature>
<feature type="region of interest" description="Disordered" evidence="1">
    <location>
        <begin position="1287"/>
        <end position="1348"/>
    </location>
</feature>